<evidence type="ECO:0000256" key="3">
    <source>
        <dbReference type="ARBA" id="ARBA00023043"/>
    </source>
</evidence>
<evidence type="ECO:0000259" key="5">
    <source>
        <dbReference type="PROSITE" id="PS50097"/>
    </source>
</evidence>
<dbReference type="Gene3D" id="1.25.40.20">
    <property type="entry name" value="Ankyrin repeat-containing domain"/>
    <property type="match status" value="1"/>
</dbReference>
<dbReference type="Pfam" id="PF00651">
    <property type="entry name" value="BTB"/>
    <property type="match status" value="2"/>
</dbReference>
<dbReference type="SUPFAM" id="SSF54695">
    <property type="entry name" value="POZ domain"/>
    <property type="match status" value="2"/>
</dbReference>
<sequence length="564" mass="64329">MSDLYDIDFDLDDFSSSVPLKKVPYGDVFEASRAGDVDRLKYLLESGVNVNARDQWDSVALYYACLAGHLDAARMLLESGAICSEHTFDGDRCHYAALNLKVRKLLKAFEARPPPLGPLQGALRETFLGSPANRGYLEQLDAAQSQLTGNLSNGGTSPSYFPPDVIFYLHGRPIEAHRVILSARSPYLKKKFETDWRNRKEIRFSREKLSYPAFYSLIHFFYSDRLEIAVDDMEDLVRICKVCKCESLQKVIEKEVSHQKYADYKALQDIDNSQRRYILQGSSLPEDDRLPAALSRVLQISLNNSIKEETHDDIVSRFSSVKISGFEDDLADVNIKVDDKIFRCHQVILASRSEYFKTRLSRMEDFLEGKDGVPDYNLPLIKEHDLSMEAFEKMIEYMYTDGLKDVNPEQAEEMFDAASRYLLFPLKRAVADALLPHLQLVPPSELCHWLILSDMYGVLKIREYCLDIIACNFETFADTKEFRAMLLTLPPPSGDSSLRTTVPSAPGAEMKMTEGNVLDDLREKWLEVEAGELDKRDESALLFDKRLETLMMVAQQEQSVAEYE</sequence>
<dbReference type="CDD" id="cd14733">
    <property type="entry name" value="BACK"/>
    <property type="match status" value="1"/>
</dbReference>
<dbReference type="InterPro" id="IPR036770">
    <property type="entry name" value="Ankyrin_rpt-contain_sf"/>
</dbReference>
<reference evidence="6 7" key="1">
    <citation type="submission" date="2024-04" db="EMBL/GenBank/DDBJ databases">
        <title>The reference genome of an endangered Asteraceae, Deinandra increscens subsp. villosa, native to the Central Coast of California.</title>
        <authorList>
            <person name="Guilliams M."/>
            <person name="Hasenstab-Lehman K."/>
            <person name="Meyer R."/>
            <person name="Mcevoy S."/>
        </authorList>
    </citation>
    <scope>NUCLEOTIDE SEQUENCE [LARGE SCALE GENOMIC DNA]</scope>
    <source>
        <tissue evidence="6">Leaf</tissue>
    </source>
</reference>
<dbReference type="Gene3D" id="3.30.710.10">
    <property type="entry name" value="Potassium Channel Kv1.1, Chain A"/>
    <property type="match status" value="2"/>
</dbReference>
<keyword evidence="2" id="KW-0677">Repeat</keyword>
<keyword evidence="7" id="KW-1185">Reference proteome</keyword>
<dbReference type="PROSITE" id="PS50097">
    <property type="entry name" value="BTB"/>
    <property type="match status" value="2"/>
</dbReference>
<dbReference type="InterPro" id="IPR002110">
    <property type="entry name" value="Ankyrin_rpt"/>
</dbReference>
<evidence type="ECO:0000313" key="7">
    <source>
        <dbReference type="Proteomes" id="UP001408789"/>
    </source>
</evidence>
<dbReference type="FunFam" id="1.25.40.20:FF:000328">
    <property type="entry name" value="BTB/POZ domain-containing protein"/>
    <property type="match status" value="1"/>
</dbReference>
<dbReference type="GO" id="GO:0005737">
    <property type="term" value="C:cytoplasm"/>
    <property type="evidence" value="ECO:0007669"/>
    <property type="project" value="TreeGrafter"/>
</dbReference>
<dbReference type="PROSITE" id="PS50088">
    <property type="entry name" value="ANK_REPEAT"/>
    <property type="match status" value="1"/>
</dbReference>
<dbReference type="InterPro" id="IPR044515">
    <property type="entry name" value="ABTB1"/>
</dbReference>
<accession>A0AAP0DNS0</accession>
<dbReference type="InterPro" id="IPR011333">
    <property type="entry name" value="SKP1/BTB/POZ_sf"/>
</dbReference>
<comment type="caution">
    <text evidence="6">The sequence shown here is derived from an EMBL/GenBank/DDBJ whole genome shotgun (WGS) entry which is preliminary data.</text>
</comment>
<dbReference type="CDD" id="cd18186">
    <property type="entry name" value="BTB_POZ_ZBTB_KLHL-like"/>
    <property type="match status" value="1"/>
</dbReference>
<evidence type="ECO:0000256" key="4">
    <source>
        <dbReference type="PROSITE-ProRule" id="PRU00023"/>
    </source>
</evidence>
<gene>
    <name evidence="6" type="ORF">SSX86_002213</name>
</gene>
<dbReference type="SMART" id="SM00225">
    <property type="entry name" value="BTB"/>
    <property type="match status" value="2"/>
</dbReference>
<feature type="domain" description="BTB" evidence="5">
    <location>
        <begin position="331"/>
        <end position="407"/>
    </location>
</feature>
<dbReference type="GO" id="GO:0000151">
    <property type="term" value="C:ubiquitin ligase complex"/>
    <property type="evidence" value="ECO:0007669"/>
    <property type="project" value="TreeGrafter"/>
</dbReference>
<dbReference type="EMBL" id="JBCNJP010000006">
    <property type="protein sequence ID" value="KAK9078156.1"/>
    <property type="molecule type" value="Genomic_DNA"/>
</dbReference>
<name>A0AAP0DNS0_9ASTR</name>
<organism evidence="6 7">
    <name type="scientific">Deinandra increscens subsp. villosa</name>
    <dbReference type="NCBI Taxonomy" id="3103831"/>
    <lineage>
        <taxon>Eukaryota</taxon>
        <taxon>Viridiplantae</taxon>
        <taxon>Streptophyta</taxon>
        <taxon>Embryophyta</taxon>
        <taxon>Tracheophyta</taxon>
        <taxon>Spermatophyta</taxon>
        <taxon>Magnoliopsida</taxon>
        <taxon>eudicotyledons</taxon>
        <taxon>Gunneridae</taxon>
        <taxon>Pentapetalae</taxon>
        <taxon>asterids</taxon>
        <taxon>campanulids</taxon>
        <taxon>Asterales</taxon>
        <taxon>Asteraceae</taxon>
        <taxon>Asteroideae</taxon>
        <taxon>Heliantheae alliance</taxon>
        <taxon>Madieae</taxon>
        <taxon>Madiinae</taxon>
        <taxon>Deinandra</taxon>
    </lineage>
</organism>
<dbReference type="AlphaFoldDB" id="A0AAP0DNS0"/>
<dbReference type="SUPFAM" id="SSF48403">
    <property type="entry name" value="Ankyrin repeat"/>
    <property type="match status" value="1"/>
</dbReference>
<protein>
    <recommendedName>
        <fullName evidence="5">BTB domain-containing protein</fullName>
    </recommendedName>
</protein>
<dbReference type="Pfam" id="PF13637">
    <property type="entry name" value="Ank_4"/>
    <property type="match status" value="1"/>
</dbReference>
<dbReference type="FunFam" id="3.30.710.10:FF:000144">
    <property type="entry name" value="BTB/POZ domain-containing protein"/>
    <property type="match status" value="1"/>
</dbReference>
<proteinExistence type="predicted"/>
<feature type="repeat" description="ANK" evidence="4">
    <location>
        <begin position="31"/>
        <end position="55"/>
    </location>
</feature>
<dbReference type="PANTHER" id="PTHR46231:SF1">
    <property type="entry name" value="ANKYRIN REPEAT AND BTB_POZ DOMAIN-CONTAINING PROTEIN 1"/>
    <property type="match status" value="1"/>
</dbReference>
<evidence type="ECO:0000256" key="1">
    <source>
        <dbReference type="ARBA" id="ARBA00004906"/>
    </source>
</evidence>
<dbReference type="PANTHER" id="PTHR46231">
    <property type="entry name" value="ANKYRIN REPEAT AND BTB/POZ DOMAIN-CONTAINING PROTEIN 1"/>
    <property type="match status" value="1"/>
</dbReference>
<evidence type="ECO:0000256" key="2">
    <source>
        <dbReference type="ARBA" id="ARBA00022737"/>
    </source>
</evidence>
<dbReference type="InterPro" id="IPR000210">
    <property type="entry name" value="BTB/POZ_dom"/>
</dbReference>
<evidence type="ECO:0000313" key="6">
    <source>
        <dbReference type="EMBL" id="KAK9078156.1"/>
    </source>
</evidence>
<feature type="domain" description="BTB" evidence="5">
    <location>
        <begin position="163"/>
        <end position="230"/>
    </location>
</feature>
<comment type="pathway">
    <text evidence="1">Protein modification; protein ubiquitination.</text>
</comment>
<dbReference type="Proteomes" id="UP001408789">
    <property type="component" value="Unassembled WGS sequence"/>
</dbReference>
<keyword evidence="3 4" id="KW-0040">ANK repeat</keyword>